<accession>A0A8H3XB47</accession>
<keyword evidence="2" id="KW-1185">Reference proteome</keyword>
<evidence type="ECO:0000313" key="1">
    <source>
        <dbReference type="EMBL" id="KAF0443230.1"/>
    </source>
</evidence>
<dbReference type="AlphaFoldDB" id="A0A8H3XB47"/>
<sequence length="368" mass="43098">MSIELDESNNISNSFDLDPTSDLLDEHETTLHENQEFSNDFLNNSAYTDDIQASLSDKEIVQEFSNEAYADLMVLVTKYKLSNTAGNAIISFFNKHSKHSKLPLPKNIKQGKKFMNNIKSNLSYKKTKVLELDNTEYFLYHMDLISYIESKLEIPDIAQHLEFEYKELYKTTENGKEITHKEQNNGMCDINIYKATVIDRMHHLDLGLFKHQINFILDLLKEQYGASILNKIDNRLANIPRFPGLRILKMEFHYLPELLQVQKQAVASKLLSRKPKNFKTITPFKFTNLIWTIYLLLNAETTEENALNLALIWWYDFKSTNDSYYYGCPRLKKTELYNIVNIEAIKNHVHIIPCFDKSNDYLVNKYIF</sequence>
<comment type="caution">
    <text evidence="1">The sequence shown here is derived from an EMBL/GenBank/DDBJ whole genome shotgun (WGS) entry which is preliminary data.</text>
</comment>
<dbReference type="Proteomes" id="UP000439903">
    <property type="component" value="Unassembled WGS sequence"/>
</dbReference>
<dbReference type="OrthoDB" id="2418900at2759"/>
<dbReference type="EMBL" id="WTPW01001313">
    <property type="protein sequence ID" value="KAF0443230.1"/>
    <property type="molecule type" value="Genomic_DNA"/>
</dbReference>
<gene>
    <name evidence="1" type="ORF">F8M41_003583</name>
</gene>
<protein>
    <submittedName>
        <fullName evidence="1">Zn-finger domain-containing protein</fullName>
    </submittedName>
</protein>
<organism evidence="1 2">
    <name type="scientific">Gigaspora margarita</name>
    <dbReference type="NCBI Taxonomy" id="4874"/>
    <lineage>
        <taxon>Eukaryota</taxon>
        <taxon>Fungi</taxon>
        <taxon>Fungi incertae sedis</taxon>
        <taxon>Mucoromycota</taxon>
        <taxon>Glomeromycotina</taxon>
        <taxon>Glomeromycetes</taxon>
        <taxon>Diversisporales</taxon>
        <taxon>Gigasporaceae</taxon>
        <taxon>Gigaspora</taxon>
    </lineage>
</organism>
<proteinExistence type="predicted"/>
<evidence type="ECO:0000313" key="2">
    <source>
        <dbReference type="Proteomes" id="UP000439903"/>
    </source>
</evidence>
<name>A0A8H3XB47_GIGMA</name>
<reference evidence="1 2" key="1">
    <citation type="journal article" date="2019" name="Environ. Microbiol.">
        <title>At the nexus of three kingdoms: the genome of the mycorrhizal fungus Gigaspora margarita provides insights into plant, endobacterial and fungal interactions.</title>
        <authorList>
            <person name="Venice F."/>
            <person name="Ghignone S."/>
            <person name="Salvioli di Fossalunga A."/>
            <person name="Amselem J."/>
            <person name="Novero M."/>
            <person name="Xianan X."/>
            <person name="Sedzielewska Toro K."/>
            <person name="Morin E."/>
            <person name="Lipzen A."/>
            <person name="Grigoriev I.V."/>
            <person name="Henrissat B."/>
            <person name="Martin F.M."/>
            <person name="Bonfante P."/>
        </authorList>
    </citation>
    <scope>NUCLEOTIDE SEQUENCE [LARGE SCALE GENOMIC DNA]</scope>
    <source>
        <strain evidence="1 2">BEG34</strain>
    </source>
</reference>